<accession>A0A0H2R610</accession>
<protein>
    <submittedName>
        <fullName evidence="2">Kinase-like protein</fullName>
    </submittedName>
</protein>
<dbReference type="Gene3D" id="1.10.510.10">
    <property type="entry name" value="Transferase(Phosphotransferase) domain 1"/>
    <property type="match status" value="1"/>
</dbReference>
<proteinExistence type="predicted"/>
<dbReference type="InterPro" id="IPR001245">
    <property type="entry name" value="Ser-Thr/Tyr_kinase_cat_dom"/>
</dbReference>
<dbReference type="SUPFAM" id="SSF56112">
    <property type="entry name" value="Protein kinase-like (PK-like)"/>
    <property type="match status" value="1"/>
</dbReference>
<name>A0A0H2R610_9AGAM</name>
<gene>
    <name evidence="2" type="ORF">SCHPADRAFT_654979</name>
</gene>
<dbReference type="PANTHER" id="PTHR44329:SF214">
    <property type="entry name" value="PROTEIN KINASE DOMAIN-CONTAINING PROTEIN"/>
    <property type="match status" value="1"/>
</dbReference>
<dbReference type="InParanoid" id="A0A0H2R610"/>
<dbReference type="SMART" id="SM00220">
    <property type="entry name" value="S_TKc"/>
    <property type="match status" value="1"/>
</dbReference>
<keyword evidence="2" id="KW-0418">Kinase</keyword>
<dbReference type="PRINTS" id="PR00109">
    <property type="entry name" value="TYRKINASE"/>
</dbReference>
<evidence type="ECO:0000259" key="1">
    <source>
        <dbReference type="PROSITE" id="PS50011"/>
    </source>
</evidence>
<sequence length="434" mass="49398">MNRLETILTNLPPACLNLEGQIINKELHASAFGGSCDVYTAWSVKHRRKVAVKQIRVFMAKNRSFAKRLEKEIQIWTALKHDHVLPLLGYVVEGQRKAPSLISEWMENGTMHEYMRTFSRNSIETCTLLIGIASGLAYLHSLGIIHADLKSQNILISDNRTPLLSDFGLSLALTQSMSSGGSSSFTRGTVRWMAKELFLLPEGGSPQYNEMTDMWAFGMIVYEMLAWDVPYSEKKHDQSVILAIMRGEVPNKPEEVGDLLIFNKLWETARLCWATDPSHRPTASDVILSISDIKSGVTQAYLISVLDLQFFDTESTEKQMDICEMLLKCAWLDDPEIQMFAFGKIVYGVTHCPPLGVALVEFCHRRAFPVEFVVSSWRRPEIAYSDGWLYLHSISSLCLKTNRITEFVHRTPWHLLRHRSVFFEEFVDLLAGCR</sequence>
<dbReference type="GO" id="GO:0004674">
    <property type="term" value="F:protein serine/threonine kinase activity"/>
    <property type="evidence" value="ECO:0007669"/>
    <property type="project" value="TreeGrafter"/>
</dbReference>
<organism evidence="2 3">
    <name type="scientific">Schizopora paradoxa</name>
    <dbReference type="NCBI Taxonomy" id="27342"/>
    <lineage>
        <taxon>Eukaryota</taxon>
        <taxon>Fungi</taxon>
        <taxon>Dikarya</taxon>
        <taxon>Basidiomycota</taxon>
        <taxon>Agaricomycotina</taxon>
        <taxon>Agaricomycetes</taxon>
        <taxon>Hymenochaetales</taxon>
        <taxon>Schizoporaceae</taxon>
        <taxon>Schizopora</taxon>
    </lineage>
</organism>
<dbReference type="OrthoDB" id="4062651at2759"/>
<dbReference type="PANTHER" id="PTHR44329">
    <property type="entry name" value="SERINE/THREONINE-PROTEIN KINASE TNNI3K-RELATED"/>
    <property type="match status" value="1"/>
</dbReference>
<dbReference type="PROSITE" id="PS50011">
    <property type="entry name" value="PROTEIN_KINASE_DOM"/>
    <property type="match status" value="1"/>
</dbReference>
<keyword evidence="2" id="KW-0808">Transferase</keyword>
<dbReference type="PROSITE" id="PS00108">
    <property type="entry name" value="PROTEIN_KINASE_ST"/>
    <property type="match status" value="1"/>
</dbReference>
<dbReference type="InterPro" id="IPR051681">
    <property type="entry name" value="Ser/Thr_Kinases-Pseudokinases"/>
</dbReference>
<feature type="domain" description="Protein kinase" evidence="1">
    <location>
        <begin position="24"/>
        <end position="302"/>
    </location>
</feature>
<dbReference type="AlphaFoldDB" id="A0A0H2R610"/>
<dbReference type="STRING" id="27342.A0A0H2R610"/>
<dbReference type="InterPro" id="IPR011009">
    <property type="entry name" value="Kinase-like_dom_sf"/>
</dbReference>
<dbReference type="InterPro" id="IPR008271">
    <property type="entry name" value="Ser/Thr_kinase_AS"/>
</dbReference>
<reference evidence="2 3" key="1">
    <citation type="submission" date="2015-04" db="EMBL/GenBank/DDBJ databases">
        <title>Complete genome sequence of Schizopora paradoxa KUC8140, a cosmopolitan wood degrader in East Asia.</title>
        <authorList>
            <consortium name="DOE Joint Genome Institute"/>
            <person name="Min B."/>
            <person name="Park H."/>
            <person name="Jang Y."/>
            <person name="Kim J.-J."/>
            <person name="Kim K.H."/>
            <person name="Pangilinan J."/>
            <person name="Lipzen A."/>
            <person name="Riley R."/>
            <person name="Grigoriev I.V."/>
            <person name="Spatafora J.W."/>
            <person name="Choi I.-G."/>
        </authorList>
    </citation>
    <scope>NUCLEOTIDE SEQUENCE [LARGE SCALE GENOMIC DNA]</scope>
    <source>
        <strain evidence="2 3">KUC8140</strain>
    </source>
</reference>
<evidence type="ECO:0000313" key="3">
    <source>
        <dbReference type="Proteomes" id="UP000053477"/>
    </source>
</evidence>
<dbReference type="InterPro" id="IPR000719">
    <property type="entry name" value="Prot_kinase_dom"/>
</dbReference>
<evidence type="ECO:0000313" key="2">
    <source>
        <dbReference type="EMBL" id="KLO07299.1"/>
    </source>
</evidence>
<keyword evidence="3" id="KW-1185">Reference proteome</keyword>
<dbReference type="Proteomes" id="UP000053477">
    <property type="component" value="Unassembled WGS sequence"/>
</dbReference>
<dbReference type="Pfam" id="PF07714">
    <property type="entry name" value="PK_Tyr_Ser-Thr"/>
    <property type="match status" value="1"/>
</dbReference>
<dbReference type="GO" id="GO:0005524">
    <property type="term" value="F:ATP binding"/>
    <property type="evidence" value="ECO:0007669"/>
    <property type="project" value="InterPro"/>
</dbReference>
<dbReference type="EMBL" id="KQ086148">
    <property type="protein sequence ID" value="KLO07299.1"/>
    <property type="molecule type" value="Genomic_DNA"/>
</dbReference>